<evidence type="ECO:0000313" key="2">
    <source>
        <dbReference type="EMBL" id="PIC15288.1"/>
    </source>
</evidence>
<evidence type="ECO:0000256" key="1">
    <source>
        <dbReference type="SAM" id="MobiDB-lite"/>
    </source>
</evidence>
<evidence type="ECO:0000313" key="3">
    <source>
        <dbReference type="Proteomes" id="UP000230233"/>
    </source>
</evidence>
<accession>A0A2G5SJQ9</accession>
<dbReference type="EMBL" id="PDUG01000006">
    <property type="protein sequence ID" value="PIC15288.1"/>
    <property type="molecule type" value="Genomic_DNA"/>
</dbReference>
<sequence>MEDYYTPTKTLNGEDIFHPQDFGSPAVYIPTPINPAVSEVTPNKTEDKTTRQKYGGKQTKKYGRSEVGVCSRG</sequence>
<keyword evidence="3" id="KW-1185">Reference proteome</keyword>
<proteinExistence type="predicted"/>
<dbReference type="AlphaFoldDB" id="A0A2G5SJQ9"/>
<gene>
    <name evidence="2" type="primary">Cnig_chr_X.g22325</name>
    <name evidence="2" type="ORF">B9Z55_022325</name>
</gene>
<feature type="region of interest" description="Disordered" evidence="1">
    <location>
        <begin position="34"/>
        <end position="73"/>
    </location>
</feature>
<reference evidence="3" key="1">
    <citation type="submission" date="2017-10" db="EMBL/GenBank/DDBJ databases">
        <title>Rapid genome shrinkage in a self-fertile nematode reveals novel sperm competition proteins.</title>
        <authorList>
            <person name="Yin D."/>
            <person name="Schwarz E.M."/>
            <person name="Thomas C.G."/>
            <person name="Felde R.L."/>
            <person name="Korf I.F."/>
            <person name="Cutter A.D."/>
            <person name="Schartner C.M."/>
            <person name="Ralston E.J."/>
            <person name="Meyer B.J."/>
            <person name="Haag E.S."/>
        </authorList>
    </citation>
    <scope>NUCLEOTIDE SEQUENCE [LARGE SCALE GENOMIC DNA]</scope>
    <source>
        <strain evidence="3">JU1422</strain>
    </source>
</reference>
<organism evidence="2 3">
    <name type="scientific">Caenorhabditis nigoni</name>
    <dbReference type="NCBI Taxonomy" id="1611254"/>
    <lineage>
        <taxon>Eukaryota</taxon>
        <taxon>Metazoa</taxon>
        <taxon>Ecdysozoa</taxon>
        <taxon>Nematoda</taxon>
        <taxon>Chromadorea</taxon>
        <taxon>Rhabditida</taxon>
        <taxon>Rhabditina</taxon>
        <taxon>Rhabditomorpha</taxon>
        <taxon>Rhabditoidea</taxon>
        <taxon>Rhabditidae</taxon>
        <taxon>Peloderinae</taxon>
        <taxon>Caenorhabditis</taxon>
    </lineage>
</organism>
<protein>
    <submittedName>
        <fullName evidence="2">Uncharacterized protein</fullName>
    </submittedName>
</protein>
<dbReference type="Proteomes" id="UP000230233">
    <property type="component" value="Chromosome X"/>
</dbReference>
<name>A0A2G5SJQ9_9PELO</name>
<comment type="caution">
    <text evidence="2">The sequence shown here is derived from an EMBL/GenBank/DDBJ whole genome shotgun (WGS) entry which is preliminary data.</text>
</comment>